<dbReference type="Pfam" id="PF13407">
    <property type="entry name" value="Peripla_BP_4"/>
    <property type="match status" value="1"/>
</dbReference>
<comment type="subcellular location">
    <subcellularLocation>
        <location evidence="1">Cell envelope</location>
    </subcellularLocation>
</comment>
<comment type="similarity">
    <text evidence="2">Belongs to the bacterial solute-binding protein 2 family.</text>
</comment>
<dbReference type="PANTHER" id="PTHR46847:SF1">
    <property type="entry name" value="D-ALLOSE-BINDING PERIPLASMIC PROTEIN-RELATED"/>
    <property type="match status" value="1"/>
</dbReference>
<dbReference type="Gene3D" id="3.40.50.2300">
    <property type="match status" value="2"/>
</dbReference>
<evidence type="ECO:0000256" key="2">
    <source>
        <dbReference type="ARBA" id="ARBA00007639"/>
    </source>
</evidence>
<dbReference type="GO" id="GO:0030246">
    <property type="term" value="F:carbohydrate binding"/>
    <property type="evidence" value="ECO:0007669"/>
    <property type="project" value="UniProtKB-ARBA"/>
</dbReference>
<dbReference type="InterPro" id="IPR025997">
    <property type="entry name" value="SBP_2_dom"/>
</dbReference>
<sequence>MKRLLLVFVACATVAFADSYRFVAVTKSANSPYWNIVKSGVEKAQAELKAKGTNVTVEWIAPESEADYATQVRMVEDAAKSKPQGIILAPSDARALSAPVAAATKAGVPVVVIDSALTASGQISFIATDNYNGGVLAAYRMAALLKGKGTVALFRSYKGSGATQGREQGFVDTLQHFPGLHLVKQNFYAGGTYAGAEKNAADMLAACGKSLDGIFACNDIANHGALNALRKAGEAGGKVKLVGFDASAETIAALRSGDEQGTMVQNPARMGYLAVMSLIAKAHNEAVSAVVDTGCTPVTPQNINTPAVAELIAH</sequence>
<dbReference type="GO" id="GO:0030313">
    <property type="term" value="C:cell envelope"/>
    <property type="evidence" value="ECO:0007669"/>
    <property type="project" value="UniProtKB-SubCell"/>
</dbReference>
<gene>
    <name evidence="5" type="primary">alsB_1</name>
    <name evidence="5" type="ORF">GALL_84460</name>
</gene>
<name>A0A1J5SYV0_9ZZZZ</name>
<keyword evidence="3" id="KW-0732">Signal</keyword>
<dbReference type="EMBL" id="MLJW01000027">
    <property type="protein sequence ID" value="OIR09216.1"/>
    <property type="molecule type" value="Genomic_DNA"/>
</dbReference>
<proteinExistence type="inferred from homology"/>
<evidence type="ECO:0000259" key="4">
    <source>
        <dbReference type="Pfam" id="PF13407"/>
    </source>
</evidence>
<protein>
    <submittedName>
        <fullName evidence="5">D-allose-binding periplasmic protein</fullName>
    </submittedName>
</protein>
<feature type="domain" description="Periplasmic binding protein" evidence="4">
    <location>
        <begin position="24"/>
        <end position="283"/>
    </location>
</feature>
<organism evidence="5">
    <name type="scientific">mine drainage metagenome</name>
    <dbReference type="NCBI Taxonomy" id="410659"/>
    <lineage>
        <taxon>unclassified sequences</taxon>
        <taxon>metagenomes</taxon>
        <taxon>ecological metagenomes</taxon>
    </lineage>
</organism>
<evidence type="ECO:0000256" key="3">
    <source>
        <dbReference type="ARBA" id="ARBA00022729"/>
    </source>
</evidence>
<dbReference type="SUPFAM" id="SSF53822">
    <property type="entry name" value="Periplasmic binding protein-like I"/>
    <property type="match status" value="1"/>
</dbReference>
<dbReference type="AlphaFoldDB" id="A0A1J5SYV0"/>
<reference evidence="5" key="1">
    <citation type="submission" date="2016-10" db="EMBL/GenBank/DDBJ databases">
        <title>Sequence of Gallionella enrichment culture.</title>
        <authorList>
            <person name="Poehlein A."/>
            <person name="Muehling M."/>
            <person name="Daniel R."/>
        </authorList>
    </citation>
    <scope>NUCLEOTIDE SEQUENCE</scope>
</reference>
<comment type="caution">
    <text evidence="5">The sequence shown here is derived from an EMBL/GenBank/DDBJ whole genome shotgun (WGS) entry which is preliminary data.</text>
</comment>
<evidence type="ECO:0000313" key="5">
    <source>
        <dbReference type="EMBL" id="OIR09216.1"/>
    </source>
</evidence>
<dbReference type="InterPro" id="IPR028082">
    <property type="entry name" value="Peripla_BP_I"/>
</dbReference>
<evidence type="ECO:0000256" key="1">
    <source>
        <dbReference type="ARBA" id="ARBA00004196"/>
    </source>
</evidence>
<dbReference type="PANTHER" id="PTHR46847">
    <property type="entry name" value="D-ALLOSE-BINDING PERIPLASMIC PROTEIN-RELATED"/>
    <property type="match status" value="1"/>
</dbReference>
<accession>A0A1J5SYV0</accession>